<sequence length="295" mass="34648">MFCRDFFELWPRAVVTDLSRLHSDHCPILLKVGVEDFGPKVFKCFNSWFLREDFERTVRLAYALAPRGGSVDRTIQLKLQNIKKAIKGWWVETKAKEEEEWKRLKENLECIERVAERRDLLDREREDRVMLLKRINELVKIKGRDLRQKAKVKWAVDRDENSSFFHGVVNARNLNNRIVGLKIEGQWVSNPKLIKDEVLLQFQERFTEPLTRRPKLWFISRLCHVLKLEGKEMNLLGALSLKSFTKPIDNGVKPYLYQIESASYPIRAEENPTIQECQIEDNPSADKEPNSTVVP</sequence>
<name>A0AAP0H817_9ASTR</name>
<dbReference type="AlphaFoldDB" id="A0AAP0H817"/>
<evidence type="ECO:0008006" key="3">
    <source>
        <dbReference type="Google" id="ProtNLM"/>
    </source>
</evidence>
<evidence type="ECO:0000313" key="1">
    <source>
        <dbReference type="EMBL" id="KAK9075316.1"/>
    </source>
</evidence>
<proteinExistence type="predicted"/>
<reference evidence="1 2" key="1">
    <citation type="submission" date="2024-04" db="EMBL/GenBank/DDBJ databases">
        <title>The reference genome of an endangered Asteraceae, Deinandra increscens subsp. villosa, native to the Central Coast of California.</title>
        <authorList>
            <person name="Guilliams M."/>
            <person name="Hasenstab-Lehman K."/>
            <person name="Meyer R."/>
            <person name="Mcevoy S."/>
        </authorList>
    </citation>
    <scope>NUCLEOTIDE SEQUENCE [LARGE SCALE GENOMIC DNA]</scope>
    <source>
        <tissue evidence="1">Leaf</tissue>
    </source>
</reference>
<gene>
    <name evidence="1" type="ORF">SSX86_003639</name>
</gene>
<evidence type="ECO:0000313" key="2">
    <source>
        <dbReference type="Proteomes" id="UP001408789"/>
    </source>
</evidence>
<organism evidence="1 2">
    <name type="scientific">Deinandra increscens subsp. villosa</name>
    <dbReference type="NCBI Taxonomy" id="3103831"/>
    <lineage>
        <taxon>Eukaryota</taxon>
        <taxon>Viridiplantae</taxon>
        <taxon>Streptophyta</taxon>
        <taxon>Embryophyta</taxon>
        <taxon>Tracheophyta</taxon>
        <taxon>Spermatophyta</taxon>
        <taxon>Magnoliopsida</taxon>
        <taxon>eudicotyledons</taxon>
        <taxon>Gunneridae</taxon>
        <taxon>Pentapetalae</taxon>
        <taxon>asterids</taxon>
        <taxon>campanulids</taxon>
        <taxon>Asterales</taxon>
        <taxon>Asteraceae</taxon>
        <taxon>Asteroideae</taxon>
        <taxon>Heliantheae alliance</taxon>
        <taxon>Madieae</taxon>
        <taxon>Madiinae</taxon>
        <taxon>Deinandra</taxon>
    </lineage>
</organism>
<dbReference type="EMBL" id="JBCNJP010000007">
    <property type="protein sequence ID" value="KAK9075316.1"/>
    <property type="molecule type" value="Genomic_DNA"/>
</dbReference>
<comment type="caution">
    <text evidence="1">The sequence shown here is derived from an EMBL/GenBank/DDBJ whole genome shotgun (WGS) entry which is preliminary data.</text>
</comment>
<dbReference type="Proteomes" id="UP001408789">
    <property type="component" value="Unassembled WGS sequence"/>
</dbReference>
<protein>
    <recommendedName>
        <fullName evidence="3">Reverse transcriptase</fullName>
    </recommendedName>
</protein>
<keyword evidence="2" id="KW-1185">Reference proteome</keyword>
<accession>A0AAP0H817</accession>